<comment type="function">
    <text evidence="8 9">Involved in peptidoglycan biosynthesis. Transports lipid-linked peptidoglycan precursors from the inner to the outer leaflet of the cytoplasmic membrane.</text>
</comment>
<dbReference type="PANTHER" id="PTHR47019">
    <property type="entry name" value="LIPID II FLIPPASE MURJ"/>
    <property type="match status" value="1"/>
</dbReference>
<feature type="transmembrane region" description="Helical" evidence="8">
    <location>
        <begin position="87"/>
        <end position="110"/>
    </location>
</feature>
<evidence type="ECO:0000256" key="2">
    <source>
        <dbReference type="ARBA" id="ARBA00022475"/>
    </source>
</evidence>
<dbReference type="GO" id="GO:0034204">
    <property type="term" value="P:lipid translocation"/>
    <property type="evidence" value="ECO:0007669"/>
    <property type="project" value="TreeGrafter"/>
</dbReference>
<dbReference type="EMBL" id="CP019640">
    <property type="protein sequence ID" value="AQQ54230.1"/>
    <property type="molecule type" value="Genomic_DNA"/>
</dbReference>
<dbReference type="GO" id="GO:0005886">
    <property type="term" value="C:plasma membrane"/>
    <property type="evidence" value="ECO:0007669"/>
    <property type="project" value="UniProtKB-SubCell"/>
</dbReference>
<accession>A0A1Q2L198</accession>
<keyword evidence="4 8" id="KW-0133">Cell shape</keyword>
<dbReference type="CDD" id="cd13123">
    <property type="entry name" value="MATE_MurJ_like"/>
    <property type="match status" value="1"/>
</dbReference>
<keyword evidence="3 8" id="KW-0812">Transmembrane</keyword>
<dbReference type="InterPro" id="IPR051050">
    <property type="entry name" value="Lipid_II_flippase_MurJ/MviN"/>
</dbReference>
<keyword evidence="7 8" id="KW-0472">Membrane</keyword>
<comment type="subcellular location">
    <subcellularLocation>
        <location evidence="1 8">Cell membrane</location>
        <topology evidence="1 8">Multi-pass membrane protein</topology>
    </subcellularLocation>
</comment>
<evidence type="ECO:0000313" key="11">
    <source>
        <dbReference type="Proteomes" id="UP000188184"/>
    </source>
</evidence>
<reference evidence="10 11" key="1">
    <citation type="submission" date="2017-02" db="EMBL/GenBank/DDBJ databases">
        <title>The complete genomic sequence of a novel cold adapted crude oil-degrading bacterium Planococcus qaidamina Y42.</title>
        <authorList>
            <person name="Yang R."/>
        </authorList>
    </citation>
    <scope>NUCLEOTIDE SEQUENCE [LARGE SCALE GENOMIC DNA]</scope>
    <source>
        <strain evidence="10 11">Y42</strain>
    </source>
</reference>
<keyword evidence="8 9" id="KW-0961">Cell wall biogenesis/degradation</keyword>
<feature type="transmembrane region" description="Helical" evidence="8">
    <location>
        <begin position="263"/>
        <end position="281"/>
    </location>
</feature>
<evidence type="ECO:0000256" key="4">
    <source>
        <dbReference type="ARBA" id="ARBA00022960"/>
    </source>
</evidence>
<evidence type="ECO:0000256" key="7">
    <source>
        <dbReference type="ARBA" id="ARBA00023136"/>
    </source>
</evidence>
<name>A0A1Q2L198_9BACL</name>
<dbReference type="OrthoDB" id="9804143at2"/>
<evidence type="ECO:0000256" key="6">
    <source>
        <dbReference type="ARBA" id="ARBA00022989"/>
    </source>
</evidence>
<dbReference type="NCBIfam" id="TIGR01695">
    <property type="entry name" value="murJ_mviN"/>
    <property type="match status" value="1"/>
</dbReference>
<dbReference type="PRINTS" id="PR01806">
    <property type="entry name" value="VIRFACTRMVIN"/>
</dbReference>
<feature type="transmembrane region" description="Helical" evidence="8">
    <location>
        <begin position="153"/>
        <end position="172"/>
    </location>
</feature>
<dbReference type="UniPathway" id="UPA00219"/>
<comment type="pathway">
    <text evidence="8">Cell wall biogenesis; peptidoglycan biosynthesis.</text>
</comment>
<dbReference type="Proteomes" id="UP000188184">
    <property type="component" value="Chromosome"/>
</dbReference>
<dbReference type="KEGG" id="pmar:B0X71_14745"/>
<dbReference type="AlphaFoldDB" id="A0A1Q2L198"/>
<feature type="transmembrane region" description="Helical" evidence="8">
    <location>
        <begin position="434"/>
        <end position="455"/>
    </location>
</feature>
<dbReference type="GO" id="GO:0071555">
    <property type="term" value="P:cell wall organization"/>
    <property type="evidence" value="ECO:0007669"/>
    <property type="project" value="UniProtKB-UniRule"/>
</dbReference>
<feature type="transmembrane region" description="Helical" evidence="8">
    <location>
        <begin position="7"/>
        <end position="31"/>
    </location>
</feature>
<dbReference type="HAMAP" id="MF_02078">
    <property type="entry name" value="MurJ_MviN"/>
    <property type="match status" value="1"/>
</dbReference>
<gene>
    <name evidence="8" type="primary">murJ</name>
    <name evidence="10" type="ORF">B0X71_14745</name>
</gene>
<organism evidence="10 11">
    <name type="scientific">Planococcus lenghuensis</name>
    <dbReference type="NCBI Taxonomy" id="2213202"/>
    <lineage>
        <taxon>Bacteria</taxon>
        <taxon>Bacillati</taxon>
        <taxon>Bacillota</taxon>
        <taxon>Bacilli</taxon>
        <taxon>Bacillales</taxon>
        <taxon>Caryophanaceae</taxon>
        <taxon>Planococcus</taxon>
    </lineage>
</organism>
<feature type="transmembrane region" description="Helical" evidence="8">
    <location>
        <begin position="302"/>
        <end position="320"/>
    </location>
</feature>
<feature type="transmembrane region" description="Helical" evidence="8">
    <location>
        <begin position="122"/>
        <end position="141"/>
    </location>
</feature>
<evidence type="ECO:0000256" key="5">
    <source>
        <dbReference type="ARBA" id="ARBA00022984"/>
    </source>
</evidence>
<keyword evidence="11" id="KW-1185">Reference proteome</keyword>
<feature type="transmembrane region" description="Helical" evidence="8">
    <location>
        <begin position="178"/>
        <end position="201"/>
    </location>
</feature>
<dbReference type="GO" id="GO:0015648">
    <property type="term" value="F:lipid-linked peptidoglycan transporter activity"/>
    <property type="evidence" value="ECO:0007669"/>
    <property type="project" value="UniProtKB-UniRule"/>
</dbReference>
<feature type="transmembrane region" description="Helical" evidence="8">
    <location>
        <begin position="399"/>
        <end position="422"/>
    </location>
</feature>
<comment type="similarity">
    <text evidence="8 9">Belongs to the MurJ/MviN family.</text>
</comment>
<keyword evidence="2 8" id="KW-1003">Cell membrane</keyword>
<dbReference type="PANTHER" id="PTHR47019:SF1">
    <property type="entry name" value="LIPID II FLIPPASE MURJ"/>
    <property type="match status" value="1"/>
</dbReference>
<feature type="transmembrane region" description="Helical" evidence="8">
    <location>
        <begin position="461"/>
        <end position="486"/>
    </location>
</feature>
<feature type="transmembrane region" description="Helical" evidence="8">
    <location>
        <begin position="43"/>
        <end position="66"/>
    </location>
</feature>
<feature type="transmembrane region" description="Helical" evidence="8">
    <location>
        <begin position="340"/>
        <end position="362"/>
    </location>
</feature>
<feature type="transmembrane region" description="Helical" evidence="8">
    <location>
        <begin position="374"/>
        <end position="393"/>
    </location>
</feature>
<sequence length="504" mass="55222">MEKTVISMMIVIVMTKVLGFTRDIILAYFYGASNISDAYLISMTIPSVFFAIVALGIHTSFIPVYTRLRENEGERAAALFTSNLTNIVLLFTVLMTVILMLFPTVAVQLFASGFDEETRQLAITFTRISAIGMMFTALIFISQGLLEVHGRYTLSSLSGLPLNILTILFIYLSVEYHLYLLAVGTLVALAGQFLFFGPALWKIGYRHKWKISLKEKSIRNIFYMAMPVVIGVSVNQLNVLVDRTLASRIIEGGISAIAYTDRVVYFIQGIFITALVTVMFPKITKLAARKNMQQLKEIVGKVISAAMLLVIPSTIGMMLFSKEIIALLFGRGAFGEAEVAMTGGVLFFYSLGLLGYGLREVLTKVFYSLEDTKTPMINATCTVVLNIGLNLVLSKTMGINGLALATSISALTSIVLLYAALVRKIGTLHTKDTVADLWKALLASGIMGIAAKGMYEAAGEITPGIIALGIGILTGVLVYGGVLWLLRQNDVIRYQMRIWTIAKK</sequence>
<dbReference type="GO" id="GO:0008360">
    <property type="term" value="P:regulation of cell shape"/>
    <property type="evidence" value="ECO:0007669"/>
    <property type="project" value="UniProtKB-UniRule"/>
</dbReference>
<evidence type="ECO:0000256" key="9">
    <source>
        <dbReference type="PIRNR" id="PIRNR002869"/>
    </source>
</evidence>
<feature type="transmembrane region" description="Helical" evidence="8">
    <location>
        <begin position="221"/>
        <end position="241"/>
    </location>
</feature>
<keyword evidence="6 8" id="KW-1133">Transmembrane helix</keyword>
<dbReference type="GO" id="GO:0009252">
    <property type="term" value="P:peptidoglycan biosynthetic process"/>
    <property type="evidence" value="ECO:0007669"/>
    <property type="project" value="UniProtKB-UniRule"/>
</dbReference>
<dbReference type="Pfam" id="PF03023">
    <property type="entry name" value="MurJ"/>
    <property type="match status" value="1"/>
</dbReference>
<keyword evidence="8 9" id="KW-0813">Transport</keyword>
<evidence type="ECO:0000256" key="1">
    <source>
        <dbReference type="ARBA" id="ARBA00004651"/>
    </source>
</evidence>
<dbReference type="RefSeq" id="WP_077590122.1">
    <property type="nucleotide sequence ID" value="NZ_CP019640.1"/>
</dbReference>
<evidence type="ECO:0000256" key="3">
    <source>
        <dbReference type="ARBA" id="ARBA00022692"/>
    </source>
</evidence>
<keyword evidence="5 8" id="KW-0573">Peptidoglycan synthesis</keyword>
<dbReference type="InterPro" id="IPR004268">
    <property type="entry name" value="MurJ"/>
</dbReference>
<evidence type="ECO:0000313" key="10">
    <source>
        <dbReference type="EMBL" id="AQQ54230.1"/>
    </source>
</evidence>
<evidence type="ECO:0000256" key="8">
    <source>
        <dbReference type="HAMAP-Rule" id="MF_02078"/>
    </source>
</evidence>
<proteinExistence type="inferred from homology"/>
<dbReference type="PIRSF" id="PIRSF002869">
    <property type="entry name" value="MviN"/>
    <property type="match status" value="1"/>
</dbReference>
<protein>
    <recommendedName>
        <fullName evidence="8">Probable lipid II flippase MurJ</fullName>
    </recommendedName>
</protein>